<dbReference type="EMBL" id="SOJN01000082">
    <property type="protein sequence ID" value="TET45455.1"/>
    <property type="molecule type" value="Genomic_DNA"/>
</dbReference>
<feature type="transmembrane region" description="Helical" evidence="1">
    <location>
        <begin position="338"/>
        <end position="356"/>
    </location>
</feature>
<organism evidence="2 3">
    <name type="scientific">candidate division TA06 bacterium</name>
    <dbReference type="NCBI Taxonomy" id="2250710"/>
    <lineage>
        <taxon>Bacteria</taxon>
        <taxon>Bacteria division TA06</taxon>
    </lineage>
</organism>
<feature type="transmembrane region" description="Helical" evidence="1">
    <location>
        <begin position="41"/>
        <end position="66"/>
    </location>
</feature>
<feature type="transmembrane region" description="Helical" evidence="1">
    <location>
        <begin position="272"/>
        <end position="293"/>
    </location>
</feature>
<feature type="transmembrane region" description="Helical" evidence="1">
    <location>
        <begin position="368"/>
        <end position="387"/>
    </location>
</feature>
<feature type="transmembrane region" description="Helical" evidence="1">
    <location>
        <begin position="78"/>
        <end position="110"/>
    </location>
</feature>
<keyword evidence="1" id="KW-0472">Membrane</keyword>
<evidence type="ECO:0000313" key="2">
    <source>
        <dbReference type="EMBL" id="TET45455.1"/>
    </source>
</evidence>
<proteinExistence type="predicted"/>
<evidence type="ECO:0000256" key="1">
    <source>
        <dbReference type="SAM" id="Phobius"/>
    </source>
</evidence>
<reference evidence="2 3" key="1">
    <citation type="submission" date="2019-03" db="EMBL/GenBank/DDBJ databases">
        <title>Metabolic potential of uncultured bacteria and archaea associated with petroleum seepage in deep-sea sediments.</title>
        <authorList>
            <person name="Dong X."/>
            <person name="Hubert C."/>
        </authorList>
    </citation>
    <scope>NUCLEOTIDE SEQUENCE [LARGE SCALE GENOMIC DNA]</scope>
    <source>
        <strain evidence="2">E44_bin18</strain>
    </source>
</reference>
<name>A0A523USK4_UNCT6</name>
<protein>
    <recommendedName>
        <fullName evidence="4">Glycosyltransferase RgtA/B/C/D-like domain-containing protein</fullName>
    </recommendedName>
</protein>
<dbReference type="AlphaFoldDB" id="A0A523USK4"/>
<keyword evidence="1" id="KW-0812">Transmembrane</keyword>
<feature type="transmembrane region" description="Helical" evidence="1">
    <location>
        <begin position="166"/>
        <end position="184"/>
    </location>
</feature>
<accession>A0A523USK4</accession>
<comment type="caution">
    <text evidence="2">The sequence shown here is derived from an EMBL/GenBank/DDBJ whole genome shotgun (WGS) entry which is preliminary data.</text>
</comment>
<feature type="transmembrane region" description="Helical" evidence="1">
    <location>
        <begin position="116"/>
        <end position="145"/>
    </location>
</feature>
<gene>
    <name evidence="2" type="ORF">E3J62_07515</name>
</gene>
<evidence type="ECO:0008006" key="4">
    <source>
        <dbReference type="Google" id="ProtNLM"/>
    </source>
</evidence>
<keyword evidence="1" id="KW-1133">Transmembrane helix</keyword>
<feature type="transmembrane region" description="Helical" evidence="1">
    <location>
        <begin position="313"/>
        <end position="332"/>
    </location>
</feature>
<sequence length="510" mass="58107">MADESYYMGWGSRFASGTGTLGDTSSSPFYVLLYSVFVRSFGAIGSIFLMKYFLTMSVSVAVFVFLMRNLRTYPISILLSFVWAVSTYNVNADIIVYHFGVLVFLLALIYCNTNKMVSVILLLLCSFVRLEYILVLVPYVVYLSVLFIRHRKIENLLPSHVRSRRILSSATIVILLALLIYVSINVDGWNLGTDRTWFAFRQHYALSQVRAGQCDLDPWIDYNVLIDRDFPSSNSVFDAFLVNPAPVFRHVLRNLLNLPKAILKSVFPVRALTYYLIICVGFLLYTFAILIFFRRWRRFAVRARNVKSRLGDIRVLSIFSLLALAPSLIVYAKDRYSVVLMPFILLYSGVLYVALLEASDRKSFLKAGLYYLICIIVVVCLIGPRPLAYRDGKRPIYEKVVRLQEIWPRTKIKLLGLWSTTYANYIGLDKCIPIEPLATAVGGDIRPGGVSLRDLLLSHDPDAVLISQRLLASKNFDENSIKVLNSEAWTAYDIGDEKLYLKKQIRNSNP</sequence>
<dbReference type="Proteomes" id="UP000315525">
    <property type="component" value="Unassembled WGS sequence"/>
</dbReference>
<evidence type="ECO:0000313" key="3">
    <source>
        <dbReference type="Proteomes" id="UP000315525"/>
    </source>
</evidence>